<feature type="repeat" description="ANK" evidence="3">
    <location>
        <begin position="1851"/>
        <end position="1883"/>
    </location>
</feature>
<dbReference type="PROSITE" id="PS50297">
    <property type="entry name" value="ANK_REP_REGION"/>
    <property type="match status" value="6"/>
</dbReference>
<feature type="repeat" description="ANK" evidence="3">
    <location>
        <begin position="748"/>
        <end position="780"/>
    </location>
</feature>
<comment type="caution">
    <text evidence="6">The sequence shown here is derived from an EMBL/GenBank/DDBJ whole genome shotgun (WGS) entry which is preliminary data.</text>
</comment>
<evidence type="ECO:0000256" key="2">
    <source>
        <dbReference type="ARBA" id="ARBA00023043"/>
    </source>
</evidence>
<evidence type="ECO:0000259" key="5">
    <source>
        <dbReference type="Pfam" id="PF24883"/>
    </source>
</evidence>
<accession>A0A9W6DKV1</accession>
<dbReference type="PRINTS" id="PR01415">
    <property type="entry name" value="ANKYRIN"/>
</dbReference>
<reference evidence="6" key="1">
    <citation type="submission" date="2022-07" db="EMBL/GenBank/DDBJ databases">
        <title>Taxonomy of Aspergillus series Nigri: significant species reduction supported by multi-species coalescent approaches.</title>
        <authorList>
            <person name="Bian C."/>
            <person name="Kusuya Y."/>
            <person name="Sklenar F."/>
            <person name="D'hooge E."/>
            <person name="Yaguchi T."/>
            <person name="Takahashi H."/>
            <person name="Hubka V."/>
        </authorList>
    </citation>
    <scope>NUCLEOTIDE SEQUENCE</scope>
    <source>
        <strain evidence="6">CBS 733.88</strain>
    </source>
</reference>
<dbReference type="PANTHER" id="PTHR24198">
    <property type="entry name" value="ANKYRIN REPEAT AND PROTEIN KINASE DOMAIN-CONTAINING PROTEIN"/>
    <property type="match status" value="1"/>
</dbReference>
<dbReference type="Gene3D" id="3.40.50.300">
    <property type="entry name" value="P-loop containing nucleotide triphosphate hydrolases"/>
    <property type="match status" value="1"/>
</dbReference>
<sequence>MTTSLWARALSALPDKDQRMFGTLGAASPPVSQTLGDIIAAIETQRDRCKRHKWSTISIGGKELVIRDVCAKIVSCVNRFACVVDVVVSFDPVHAALPWAGVRFVLQLFLKGMETFDVIVEGMEMSVRVIARGGILEGLYYQKNSTLSEARQALLDDIVKCYTAVLKFLSLARRYYQCSRLKRAVDFISKDDLRDCIKEIQDTEQQFLIQKGFVDSEELNTIGTNILHTTLISMSTAGQVSDMQASLQKALVDLDKPLARVVDQVSDLHQALKDSERDQILRWISPVPVQEHYREALASLMPNSGEWLFHHSEFQSWRDSSSSEVLWLHGAPGCGKSKIAAAVIQRLRLQASKALHPLPIIHFFCSRNPAEPERSDAREILRSLVKQLSLSDSKDLMRTPVVEEYRERLREAHHYGEGPATLSIEECTELIYELGRSAPVMIIIDALDECDPKQRLIIQQALEEMCQTCRDLVKIFVSSRYEEDIATGFRSQRSLGVTPEYTENDLKHFVHLHVQRFISRWATLHGETNEKLQQLEKELSERLIVGAQGMFLWVSLQLECISDTSQFKDLESIDEALKVMPATLGRRDLQGAQQNCNLGPSLTIAVAWWYLESLEAYRVEEVCYGIAMGCLEAYLAEDCDDDEFFRYATKYWPSHVEDLKSAPQRANAVPHLRNFFTKEEHFEDWLDSLELQPREGGSRWNSVNQRKLDASISTPRTPLFVICCYGLVEMLEYDEIIEELDVNQTNQDGSSGLYLAARGGHSMVVQRLLDMGANIDAPGHQYGNALQAACSGGWIEIVRLLLNHGASSSMASRGEYSSPLQAALASGHDTIAKIILDAGIKLTTQQQFDDVIKSAAFKGNIAVLQRILAGEAGDFFPDVRPDPLQVALAAGKMRRAKQLLQGCPDINEEKGFFGTALTAAIASERLSIVQVVLDAGAKLELRGRYGFPLRAAVITNNIEITKYLLEEGADPNSEDMELGDALQAAASRGSLELMSLLLSYKADVQGRGGHFGDTLQAAAFGGHEKAIELLIRHGALDSLEEPRGRYHNALKAAVYAGHQSIVQMLLGAGVNLRSDAVRMCYKHRMWPASFGRKMLPDIKEEMEGLDCQSELGPLEIAAQQGNVALLDMLLVKGDQVGPYKAYSGLLESSHGSYTALQVTAFWGHTPAVRCLLAHGVDINAVRPKIGTALQAALEGEQYHIAELLIDHGADIDRHWTVFGSCLQVFSERGKLEAVQFLLDRGATINDAGGKNGNALQVACGAGHVEVVQLLLQKGADVNAQGKAIGTALYAACAYGKLRIVELLLRHGAIQCSSESDFRDSLEVASANGSLDIVERLLDHDAKVGHNESVVDLNINIALQAACANGCLGIVGILLDRGASVHDTMLCMAAKTGDTSLIRLLLQRGARVNPQTKQFQPTDLEENAPIDDSYPDTSPLHFAAYNGHEAAVSCLLNSGANLHDLHPLLQTRMGRNYRDIEFERSKSNPLQAACYKGYAHIAKRLFAQDPWGYIEHKTFTRALQITLEYSQHETQRILLSEAIHAGFKAEQFSEILVRACSKGYKNFLAQLLEHFTVINWPDGILEAAEHGRAGTVDILVSHGADASSRNKSGESAIDLVIDQMKTHADYEVDDIFGFDAYHGFEEDAPDYMGTLAILINAGQTLDNPSSASIPHLVRCTVRAGRLDILTALESSGISIFKEPGSYSEALVLASTRNRAEVLRYLLSIRTTIRSETLSVQPIESKAEEQLSLSRSPSRTFLSESEEFESVFDFTGVISALSQHDAQVAHLIKEPFNEAMRHKHVECIRVFIDLLTKDDIHRAAVCTHLLSLALPSVKMLSFLLSQGANPNTRNAETGETLLHLAAARGDEDALGSLLSYGSQISLQSGMQGTALHAAVVQGFYGVSKLLLESAADVEAPSPLLGTPLAAVMARKWKTFGDICHRSCAELLLDWGADIDSFDERLGTPIDIAYKAGNKEGVELLLERGALDFENHG</sequence>
<evidence type="ECO:0000313" key="7">
    <source>
        <dbReference type="Proteomes" id="UP001143548"/>
    </source>
</evidence>
<dbReference type="EMBL" id="BROQ01000027">
    <property type="protein sequence ID" value="GKZ20283.1"/>
    <property type="molecule type" value="Genomic_DNA"/>
</dbReference>
<dbReference type="SMART" id="SM00248">
    <property type="entry name" value="ANK"/>
    <property type="match status" value="26"/>
</dbReference>
<dbReference type="Pfam" id="PF17100">
    <property type="entry name" value="NACHT_N"/>
    <property type="match status" value="1"/>
</dbReference>
<evidence type="ECO:0000259" key="4">
    <source>
        <dbReference type="Pfam" id="PF17100"/>
    </source>
</evidence>
<dbReference type="Pfam" id="PF13637">
    <property type="entry name" value="Ank_4"/>
    <property type="match status" value="1"/>
</dbReference>
<dbReference type="SUPFAM" id="SSF52540">
    <property type="entry name" value="P-loop containing nucleoside triphosphate hydrolases"/>
    <property type="match status" value="1"/>
</dbReference>
<dbReference type="InterPro" id="IPR027417">
    <property type="entry name" value="P-loop_NTPase"/>
</dbReference>
<feature type="repeat" description="ANK" evidence="3">
    <location>
        <begin position="1380"/>
        <end position="1412"/>
    </location>
</feature>
<feature type="domain" description="Nephrocystin 3-like N-terminal" evidence="5">
    <location>
        <begin position="304"/>
        <end position="480"/>
    </location>
</feature>
<dbReference type="SUPFAM" id="SSF48403">
    <property type="entry name" value="Ankyrin repeat"/>
    <property type="match status" value="4"/>
</dbReference>
<feature type="repeat" description="ANK" evidence="3">
    <location>
        <begin position="948"/>
        <end position="976"/>
    </location>
</feature>
<gene>
    <name evidence="6" type="ORF">AbraCBS73388_005553</name>
</gene>
<dbReference type="Pfam" id="PF00023">
    <property type="entry name" value="Ank"/>
    <property type="match status" value="1"/>
</dbReference>
<dbReference type="Proteomes" id="UP001143548">
    <property type="component" value="Unassembled WGS sequence"/>
</dbReference>
<keyword evidence="2 3" id="KW-0040">ANK repeat</keyword>
<dbReference type="Pfam" id="PF12796">
    <property type="entry name" value="Ank_2"/>
    <property type="match status" value="6"/>
</dbReference>
<proteinExistence type="predicted"/>
<name>A0A9W6DKV1_9EURO</name>
<feature type="repeat" description="ANK" evidence="3">
    <location>
        <begin position="1884"/>
        <end position="1916"/>
    </location>
</feature>
<feature type="repeat" description="ANK" evidence="3">
    <location>
        <begin position="1430"/>
        <end position="1462"/>
    </location>
</feature>
<protein>
    <recommendedName>
        <fullName evidence="8">NWD NACHT-NTPase N-terminal domain-containing protein</fullName>
    </recommendedName>
</protein>
<evidence type="ECO:0000313" key="6">
    <source>
        <dbReference type="EMBL" id="GKZ20283.1"/>
    </source>
</evidence>
<dbReference type="InterPro" id="IPR036770">
    <property type="entry name" value="Ankyrin_rpt-contain_sf"/>
</dbReference>
<organism evidence="6 7">
    <name type="scientific">Aspergillus brasiliensis</name>
    <dbReference type="NCBI Taxonomy" id="319629"/>
    <lineage>
        <taxon>Eukaryota</taxon>
        <taxon>Fungi</taxon>
        <taxon>Dikarya</taxon>
        <taxon>Ascomycota</taxon>
        <taxon>Pezizomycotina</taxon>
        <taxon>Eurotiomycetes</taxon>
        <taxon>Eurotiomycetidae</taxon>
        <taxon>Eurotiales</taxon>
        <taxon>Aspergillaceae</taxon>
        <taxon>Aspergillus</taxon>
        <taxon>Aspergillus subgen. Circumdati</taxon>
    </lineage>
</organism>
<dbReference type="InterPro" id="IPR002110">
    <property type="entry name" value="Ankyrin_rpt"/>
</dbReference>
<dbReference type="InterPro" id="IPR056884">
    <property type="entry name" value="NPHP3-like_N"/>
</dbReference>
<dbReference type="Pfam" id="PF24883">
    <property type="entry name" value="NPHP3_N"/>
    <property type="match status" value="1"/>
</dbReference>
<evidence type="ECO:0000256" key="3">
    <source>
        <dbReference type="PROSITE-ProRule" id="PRU00023"/>
    </source>
</evidence>
<feature type="repeat" description="ANK" evidence="3">
    <location>
        <begin position="1250"/>
        <end position="1282"/>
    </location>
</feature>
<evidence type="ECO:0000256" key="1">
    <source>
        <dbReference type="ARBA" id="ARBA00022737"/>
    </source>
</evidence>
<evidence type="ECO:0008006" key="8">
    <source>
        <dbReference type="Google" id="ProtNLM"/>
    </source>
</evidence>
<dbReference type="PROSITE" id="PS50088">
    <property type="entry name" value="ANK_REPEAT"/>
    <property type="match status" value="7"/>
</dbReference>
<dbReference type="InterPro" id="IPR031359">
    <property type="entry name" value="NACHT_N"/>
</dbReference>
<keyword evidence="1" id="KW-0677">Repeat</keyword>
<feature type="domain" description="NWD NACHT-NTPase N-terminal" evidence="4">
    <location>
        <begin position="47"/>
        <end position="207"/>
    </location>
</feature>
<dbReference type="Gene3D" id="1.25.40.20">
    <property type="entry name" value="Ankyrin repeat-containing domain"/>
    <property type="match status" value="6"/>
</dbReference>
<dbReference type="PANTHER" id="PTHR24198:SF165">
    <property type="entry name" value="ANKYRIN REPEAT-CONTAINING PROTEIN-RELATED"/>
    <property type="match status" value="1"/>
</dbReference>